<dbReference type="InterPro" id="IPR008271">
    <property type="entry name" value="Ser/Thr_kinase_AS"/>
</dbReference>
<dbReference type="PROSITE" id="PS50011">
    <property type="entry name" value="PROTEIN_KINASE_DOM"/>
    <property type="match status" value="1"/>
</dbReference>
<evidence type="ECO:0000256" key="6">
    <source>
        <dbReference type="ARBA" id="ARBA00022741"/>
    </source>
</evidence>
<keyword evidence="7" id="KW-0418">Kinase</keyword>
<dbReference type="CDD" id="cd14066">
    <property type="entry name" value="STKc_IRAK"/>
    <property type="match status" value="1"/>
</dbReference>
<dbReference type="PANTHER" id="PTHR46008">
    <property type="entry name" value="LEAF RUST 10 DISEASE-RESISTANCE LOCUS RECEPTOR-LIKE PROTEIN KINASE-LIKE 1.4"/>
    <property type="match status" value="1"/>
</dbReference>
<keyword evidence="4" id="KW-0812">Transmembrane</keyword>
<dbReference type="SMART" id="SM00220">
    <property type="entry name" value="S_TKc"/>
    <property type="match status" value="1"/>
</dbReference>
<keyword evidence="2 13" id="KW-0723">Serine/threonine-protein kinase</keyword>
<dbReference type="PANTHER" id="PTHR46008:SF25">
    <property type="entry name" value="PROTEIN KINASE DOMAIN-CONTAINING PROTEIN"/>
    <property type="match status" value="1"/>
</dbReference>
<dbReference type="Proteomes" id="UP001154282">
    <property type="component" value="Unassembled WGS sequence"/>
</dbReference>
<dbReference type="Pfam" id="PF07714">
    <property type="entry name" value="PK_Tyr_Ser-Thr"/>
    <property type="match status" value="1"/>
</dbReference>
<keyword evidence="3" id="KW-0808">Transferase</keyword>
<sequence length="340" mass="37758">MQRARLARARQDMFIRSSNGGAGGKTARMFQLKELKKATNNFSPDNFLGSGGFGEVYKGELPNGTVVAVKSAKVGNIKSTQQVLNEVGILSQVNHRNLVRLLGCCVESEQPLMVYEYISNGTLHDHLQGNEGRFKSATFLDWTTRLRIALQTAEALAYLHSDTHSPIYHRDVKSTNILLDDDFNAKVSDFGLSRLARPGLSHVSTCAQGTLGYLDPEYYRNYQLNDKSDVYSFGVVLLELLTSQKAIDFSRDQDDVNLAIYVIHHSGNDALNMEVVDQRLFGSRGLNDVVSSMKGSMVLFLKLAFACVQEKKVDRPSMKEVVQELERIVGMLDEGKGLSP</sequence>
<feature type="domain" description="Protein kinase" evidence="14">
    <location>
        <begin position="42"/>
        <end position="328"/>
    </location>
</feature>
<evidence type="ECO:0000256" key="8">
    <source>
        <dbReference type="ARBA" id="ARBA00022840"/>
    </source>
</evidence>
<dbReference type="FunFam" id="1.10.510.10:FF:000161">
    <property type="entry name" value="Wall-associated receptor kinase-like 20"/>
    <property type="match status" value="1"/>
</dbReference>
<dbReference type="Gene3D" id="3.30.200.20">
    <property type="entry name" value="Phosphorylase Kinase, domain 1"/>
    <property type="match status" value="1"/>
</dbReference>
<evidence type="ECO:0000256" key="12">
    <source>
        <dbReference type="PROSITE-ProRule" id="PRU10141"/>
    </source>
</evidence>
<evidence type="ECO:0000256" key="1">
    <source>
        <dbReference type="ARBA" id="ARBA00004167"/>
    </source>
</evidence>
<dbReference type="PROSITE" id="PS00108">
    <property type="entry name" value="PROTEIN_KINASE_ST"/>
    <property type="match status" value="1"/>
</dbReference>
<keyword evidence="11" id="KW-0325">Glycoprotein</keyword>
<evidence type="ECO:0000256" key="13">
    <source>
        <dbReference type="RuleBase" id="RU000304"/>
    </source>
</evidence>
<dbReference type="SUPFAM" id="SSF56112">
    <property type="entry name" value="Protein kinase-like (PK-like)"/>
    <property type="match status" value="1"/>
</dbReference>
<evidence type="ECO:0000259" key="14">
    <source>
        <dbReference type="PROSITE" id="PS50011"/>
    </source>
</evidence>
<dbReference type="GO" id="GO:0004674">
    <property type="term" value="F:protein serine/threonine kinase activity"/>
    <property type="evidence" value="ECO:0007669"/>
    <property type="project" value="UniProtKB-KW"/>
</dbReference>
<dbReference type="InterPro" id="IPR017441">
    <property type="entry name" value="Protein_kinase_ATP_BS"/>
</dbReference>
<dbReference type="GO" id="GO:0005886">
    <property type="term" value="C:plasma membrane"/>
    <property type="evidence" value="ECO:0007669"/>
    <property type="project" value="UniProtKB-ARBA"/>
</dbReference>
<reference evidence="15" key="1">
    <citation type="submission" date="2022-08" db="EMBL/GenBank/DDBJ databases">
        <authorList>
            <person name="Gutierrez-Valencia J."/>
        </authorList>
    </citation>
    <scope>NUCLEOTIDE SEQUENCE</scope>
</reference>
<accession>A0AAV0PE10</accession>
<dbReference type="FunFam" id="3.30.200.20:FF:000162">
    <property type="entry name" value="Adenine nucleotide alpha hydrolase-like domain kinase"/>
    <property type="match status" value="1"/>
</dbReference>
<dbReference type="InterPro" id="IPR001245">
    <property type="entry name" value="Ser-Thr/Tyr_kinase_cat_dom"/>
</dbReference>
<gene>
    <name evidence="15" type="ORF">LITE_LOCUS38116</name>
</gene>
<evidence type="ECO:0000256" key="11">
    <source>
        <dbReference type="ARBA" id="ARBA00023180"/>
    </source>
</evidence>
<evidence type="ECO:0000256" key="7">
    <source>
        <dbReference type="ARBA" id="ARBA00022777"/>
    </source>
</evidence>
<dbReference type="AlphaFoldDB" id="A0AAV0PE10"/>
<dbReference type="PROSITE" id="PS00107">
    <property type="entry name" value="PROTEIN_KINASE_ATP"/>
    <property type="match status" value="1"/>
</dbReference>
<dbReference type="GO" id="GO:0005524">
    <property type="term" value="F:ATP binding"/>
    <property type="evidence" value="ECO:0007669"/>
    <property type="project" value="UniProtKB-UniRule"/>
</dbReference>
<dbReference type="Gene3D" id="1.10.510.10">
    <property type="entry name" value="Transferase(Phosphotransferase) domain 1"/>
    <property type="match status" value="1"/>
</dbReference>
<feature type="binding site" evidence="12">
    <location>
        <position position="70"/>
    </location>
    <ligand>
        <name>ATP</name>
        <dbReference type="ChEBI" id="CHEBI:30616"/>
    </ligand>
</feature>
<comment type="subcellular location">
    <subcellularLocation>
        <location evidence="1">Membrane</location>
        <topology evidence="1">Single-pass membrane protein</topology>
    </subcellularLocation>
</comment>
<keyword evidence="6 12" id="KW-0547">Nucleotide-binding</keyword>
<evidence type="ECO:0000256" key="2">
    <source>
        <dbReference type="ARBA" id="ARBA00022527"/>
    </source>
</evidence>
<name>A0AAV0PE10_9ROSI</name>
<evidence type="ECO:0000256" key="10">
    <source>
        <dbReference type="ARBA" id="ARBA00023136"/>
    </source>
</evidence>
<evidence type="ECO:0000256" key="5">
    <source>
        <dbReference type="ARBA" id="ARBA00022729"/>
    </source>
</evidence>
<proteinExistence type="inferred from homology"/>
<keyword evidence="9" id="KW-1133">Transmembrane helix</keyword>
<comment type="caution">
    <text evidence="15">The sequence shown here is derived from an EMBL/GenBank/DDBJ whole genome shotgun (WGS) entry which is preliminary data.</text>
</comment>
<keyword evidence="8 12" id="KW-0067">ATP-binding</keyword>
<evidence type="ECO:0000256" key="3">
    <source>
        <dbReference type="ARBA" id="ARBA00022679"/>
    </source>
</evidence>
<comment type="similarity">
    <text evidence="13">Belongs to the protein kinase superfamily.</text>
</comment>
<evidence type="ECO:0000256" key="4">
    <source>
        <dbReference type="ARBA" id="ARBA00022692"/>
    </source>
</evidence>
<dbReference type="EMBL" id="CAMGYJ010000008">
    <property type="protein sequence ID" value="CAI0469274.1"/>
    <property type="molecule type" value="Genomic_DNA"/>
</dbReference>
<protein>
    <recommendedName>
        <fullName evidence="14">Protein kinase domain-containing protein</fullName>
    </recommendedName>
</protein>
<keyword evidence="5" id="KW-0732">Signal</keyword>
<organism evidence="15 16">
    <name type="scientific">Linum tenue</name>
    <dbReference type="NCBI Taxonomy" id="586396"/>
    <lineage>
        <taxon>Eukaryota</taxon>
        <taxon>Viridiplantae</taxon>
        <taxon>Streptophyta</taxon>
        <taxon>Embryophyta</taxon>
        <taxon>Tracheophyta</taxon>
        <taxon>Spermatophyta</taxon>
        <taxon>Magnoliopsida</taxon>
        <taxon>eudicotyledons</taxon>
        <taxon>Gunneridae</taxon>
        <taxon>Pentapetalae</taxon>
        <taxon>rosids</taxon>
        <taxon>fabids</taxon>
        <taxon>Malpighiales</taxon>
        <taxon>Linaceae</taxon>
        <taxon>Linum</taxon>
    </lineage>
</organism>
<evidence type="ECO:0000313" key="15">
    <source>
        <dbReference type="EMBL" id="CAI0469274.1"/>
    </source>
</evidence>
<dbReference type="InterPro" id="IPR011009">
    <property type="entry name" value="Kinase-like_dom_sf"/>
</dbReference>
<keyword evidence="16" id="KW-1185">Reference proteome</keyword>
<evidence type="ECO:0000313" key="16">
    <source>
        <dbReference type="Proteomes" id="UP001154282"/>
    </source>
</evidence>
<evidence type="ECO:0000256" key="9">
    <source>
        <dbReference type="ARBA" id="ARBA00022989"/>
    </source>
</evidence>
<keyword evidence="10" id="KW-0472">Membrane</keyword>
<dbReference type="PIRSF" id="PIRSF000654">
    <property type="entry name" value="Integrin-linked_kinase"/>
    <property type="match status" value="1"/>
</dbReference>
<dbReference type="InterPro" id="IPR000719">
    <property type="entry name" value="Prot_kinase_dom"/>
</dbReference>